<dbReference type="Gene3D" id="1.10.600.10">
    <property type="entry name" value="Farnesyl Diphosphate Synthase"/>
    <property type="match status" value="1"/>
</dbReference>
<dbReference type="AlphaFoldDB" id="A0A9P7Z3F2"/>
<evidence type="ECO:0000313" key="2">
    <source>
        <dbReference type="Proteomes" id="UP000887226"/>
    </source>
</evidence>
<dbReference type="Proteomes" id="UP000887226">
    <property type="component" value="Unassembled WGS sequence"/>
</dbReference>
<dbReference type="OrthoDB" id="4353112at2759"/>
<accession>A0A9P7Z3F2</accession>
<dbReference type="EMBL" id="MU253877">
    <property type="protein sequence ID" value="KAG9244879.1"/>
    <property type="molecule type" value="Genomic_DNA"/>
</dbReference>
<feature type="non-terminal residue" evidence="1">
    <location>
        <position position="1"/>
    </location>
</feature>
<protein>
    <submittedName>
        <fullName evidence="1">Isoprenoid synthase domain-containing protein</fullName>
    </submittedName>
</protein>
<gene>
    <name evidence="1" type="ORF">BJ878DRAFT_420395</name>
</gene>
<reference evidence="1" key="1">
    <citation type="journal article" date="2021" name="IMA Fungus">
        <title>Genomic characterization of three marine fungi, including Emericellopsis atlantica sp. nov. with signatures of a generalist lifestyle and marine biomass degradation.</title>
        <authorList>
            <person name="Hagestad O.C."/>
            <person name="Hou L."/>
            <person name="Andersen J.H."/>
            <person name="Hansen E.H."/>
            <person name="Altermark B."/>
            <person name="Li C."/>
            <person name="Kuhnert E."/>
            <person name="Cox R.J."/>
            <person name="Crous P.W."/>
            <person name="Spatafora J.W."/>
            <person name="Lail K."/>
            <person name="Amirebrahimi M."/>
            <person name="Lipzen A."/>
            <person name="Pangilinan J."/>
            <person name="Andreopoulos W."/>
            <person name="Hayes R.D."/>
            <person name="Ng V."/>
            <person name="Grigoriev I.V."/>
            <person name="Jackson S.A."/>
            <person name="Sutton T.D.S."/>
            <person name="Dobson A.D.W."/>
            <person name="Rama T."/>
        </authorList>
    </citation>
    <scope>NUCLEOTIDE SEQUENCE</scope>
    <source>
        <strain evidence="1">TRa3180A</strain>
    </source>
</reference>
<proteinExistence type="predicted"/>
<sequence length="184" mass="21331">RLLFRFLKELLAIDHERGVQVLPSWRQWLVNTDNEDTNEFQTKHDYADYRALNCCLLPFSAMYRYVMKLDLSMVEIEAVTPIQHQACAVIGLVNDYWSWPKGKAVLGDQLDRLMNGVSVLMRLDGVDERQALERVKSLAIEYESNLIKLCYDLPAADGNVRQDFRWHVHAHIRIVSKNGLWGSP</sequence>
<dbReference type="Pfam" id="PF19086">
    <property type="entry name" value="Terpene_syn_C_2"/>
    <property type="match status" value="1"/>
</dbReference>
<comment type="caution">
    <text evidence="1">The sequence shown here is derived from an EMBL/GenBank/DDBJ whole genome shotgun (WGS) entry which is preliminary data.</text>
</comment>
<name>A0A9P7Z3F2_9HELO</name>
<evidence type="ECO:0000313" key="1">
    <source>
        <dbReference type="EMBL" id="KAG9244879.1"/>
    </source>
</evidence>
<organism evidence="1 2">
    <name type="scientific">Calycina marina</name>
    <dbReference type="NCBI Taxonomy" id="1763456"/>
    <lineage>
        <taxon>Eukaryota</taxon>
        <taxon>Fungi</taxon>
        <taxon>Dikarya</taxon>
        <taxon>Ascomycota</taxon>
        <taxon>Pezizomycotina</taxon>
        <taxon>Leotiomycetes</taxon>
        <taxon>Helotiales</taxon>
        <taxon>Pezizellaceae</taxon>
        <taxon>Calycina</taxon>
    </lineage>
</organism>
<dbReference type="SUPFAM" id="SSF48576">
    <property type="entry name" value="Terpenoid synthases"/>
    <property type="match status" value="1"/>
</dbReference>
<keyword evidence="2" id="KW-1185">Reference proteome</keyword>
<dbReference type="InterPro" id="IPR008949">
    <property type="entry name" value="Isoprenoid_synthase_dom_sf"/>
</dbReference>